<keyword evidence="3" id="KW-0813">Transport</keyword>
<accession>A0ABQ6CNP1</accession>
<dbReference type="Pfam" id="PF00005">
    <property type="entry name" value="ABC_tran"/>
    <property type="match status" value="2"/>
</dbReference>
<evidence type="ECO:0000256" key="2">
    <source>
        <dbReference type="ARBA" id="ARBA00005417"/>
    </source>
</evidence>
<evidence type="ECO:0000256" key="1">
    <source>
        <dbReference type="ARBA" id="ARBA00004417"/>
    </source>
</evidence>
<comment type="similarity">
    <text evidence="2">Belongs to the ABC transporter superfamily.</text>
</comment>
<dbReference type="InterPro" id="IPR003439">
    <property type="entry name" value="ABC_transporter-like_ATP-bd"/>
</dbReference>
<dbReference type="PROSITE" id="PS50893">
    <property type="entry name" value="ABC_TRANSPORTER_2"/>
    <property type="match status" value="2"/>
</dbReference>
<dbReference type="InterPro" id="IPR017871">
    <property type="entry name" value="ABC_transporter-like_CS"/>
</dbReference>
<evidence type="ECO:0000256" key="3">
    <source>
        <dbReference type="ARBA" id="ARBA00022448"/>
    </source>
</evidence>
<proteinExistence type="inferred from homology"/>
<dbReference type="NCBIfam" id="NF008453">
    <property type="entry name" value="PRK11308.1"/>
    <property type="match status" value="2"/>
</dbReference>
<reference evidence="10" key="1">
    <citation type="journal article" date="2019" name="Int. J. Syst. Evol. Microbiol.">
        <title>The Global Catalogue of Microorganisms (GCM) 10K type strain sequencing project: providing services to taxonomists for standard genome sequencing and annotation.</title>
        <authorList>
            <consortium name="The Broad Institute Genomics Platform"/>
            <consortium name="The Broad Institute Genome Sequencing Center for Infectious Disease"/>
            <person name="Wu L."/>
            <person name="Ma J."/>
        </authorList>
    </citation>
    <scope>NUCLEOTIDE SEQUENCE [LARGE SCALE GENOMIC DNA]</scope>
    <source>
        <strain evidence="10">NBRC 101365</strain>
    </source>
</reference>
<dbReference type="InterPro" id="IPR013563">
    <property type="entry name" value="Oligopep_ABC_C"/>
</dbReference>
<dbReference type="Proteomes" id="UP001156882">
    <property type="component" value="Unassembled WGS sequence"/>
</dbReference>
<dbReference type="InterPro" id="IPR050388">
    <property type="entry name" value="ABC_Ni/Peptide_Import"/>
</dbReference>
<evidence type="ECO:0000256" key="4">
    <source>
        <dbReference type="ARBA" id="ARBA00022475"/>
    </source>
</evidence>
<keyword evidence="4" id="KW-1003">Cell membrane</keyword>
<organism evidence="9 10">
    <name type="scientific">Labrys miyagiensis</name>
    <dbReference type="NCBI Taxonomy" id="346912"/>
    <lineage>
        <taxon>Bacteria</taxon>
        <taxon>Pseudomonadati</taxon>
        <taxon>Pseudomonadota</taxon>
        <taxon>Alphaproteobacteria</taxon>
        <taxon>Hyphomicrobiales</taxon>
        <taxon>Xanthobacteraceae</taxon>
        <taxon>Labrys</taxon>
    </lineage>
</organism>
<keyword evidence="6" id="KW-0067">ATP-binding</keyword>
<dbReference type="Gene3D" id="3.40.50.300">
    <property type="entry name" value="P-loop containing nucleotide triphosphate hydrolases"/>
    <property type="match status" value="2"/>
</dbReference>
<evidence type="ECO:0000313" key="9">
    <source>
        <dbReference type="EMBL" id="GLS20545.1"/>
    </source>
</evidence>
<dbReference type="InterPro" id="IPR027417">
    <property type="entry name" value="P-loop_NTPase"/>
</dbReference>
<dbReference type="NCBIfam" id="NF007739">
    <property type="entry name" value="PRK10419.1"/>
    <property type="match status" value="2"/>
</dbReference>
<dbReference type="EMBL" id="BSPC01000029">
    <property type="protein sequence ID" value="GLS20545.1"/>
    <property type="molecule type" value="Genomic_DNA"/>
</dbReference>
<keyword evidence="5" id="KW-0547">Nucleotide-binding</keyword>
<gene>
    <name evidence="9" type="ORF">GCM10007874_35620</name>
</gene>
<keyword evidence="7" id="KW-0472">Membrane</keyword>
<evidence type="ECO:0000256" key="5">
    <source>
        <dbReference type="ARBA" id="ARBA00022741"/>
    </source>
</evidence>
<dbReference type="PROSITE" id="PS00211">
    <property type="entry name" value="ABC_TRANSPORTER_1"/>
    <property type="match status" value="2"/>
</dbReference>
<dbReference type="SMART" id="SM00382">
    <property type="entry name" value="AAA"/>
    <property type="match status" value="2"/>
</dbReference>
<sequence length="548" mass="60012">MATADVTKPEDNETVLDISGLDVRFSTPDGELRAVKGVDIKVRRGETVAIVGESGSGKSQTMMATMGLLAGNGRATGSARYRGRELLGLRPKDLNKVRGAKITMIFQEPMTSLDPLYRIGRQVAEPIVHHQGIGYAEARKQVIELLRLVGIPHPERRVDAYPHEMSGGQRQRVMIAMALANQPDVLIADEPTTALDVTVQAQILALLADLRERLGMAIVFISHDLNVVRRFADRVYVMRYGEVVEEGPIEEVFSRPRNPYTQMLLAAEPTGSKAPPRASAPVLLEGRDVKVSFHLPGGGLFSRHAAIELKAVDGVSLRLQQGQTIGIVGESGSGKSTLGRALLRLNIAQGHILFDGSDISKADQTRMRPLRRALQLVFQDPYGSLSPRMTVGAIVTEGLKVHEPNLSAAERDKRAIQALTEVGLDPLSRNRYPHEFSGGQRQRIAIARAMILMPKVVVLDEPTSALDRSVQKQIVELLRELQAAHDLSYLFISHDLAVVRALSDYVIVMREGRIVEEGPTRQIFDAPRQAYTKALMAAALGKTLEAAE</sequence>
<dbReference type="PANTHER" id="PTHR43297">
    <property type="entry name" value="OLIGOPEPTIDE TRANSPORT ATP-BINDING PROTEIN APPD"/>
    <property type="match status" value="1"/>
</dbReference>
<keyword evidence="10" id="KW-1185">Reference proteome</keyword>
<evidence type="ECO:0000313" key="10">
    <source>
        <dbReference type="Proteomes" id="UP001156882"/>
    </source>
</evidence>
<dbReference type="CDD" id="cd03257">
    <property type="entry name" value="ABC_NikE_OppD_transporters"/>
    <property type="match status" value="2"/>
</dbReference>
<comment type="subcellular location">
    <subcellularLocation>
        <location evidence="1">Cell inner membrane</location>
        <topology evidence="1">Peripheral membrane protein</topology>
    </subcellularLocation>
</comment>
<feature type="domain" description="ABC transporter" evidence="8">
    <location>
        <begin position="18"/>
        <end position="265"/>
    </location>
</feature>
<dbReference type="RefSeq" id="WP_284313638.1">
    <property type="nucleotide sequence ID" value="NZ_BSPC01000029.1"/>
</dbReference>
<dbReference type="Pfam" id="PF08352">
    <property type="entry name" value="oligo_HPY"/>
    <property type="match status" value="2"/>
</dbReference>
<evidence type="ECO:0000256" key="7">
    <source>
        <dbReference type="ARBA" id="ARBA00023136"/>
    </source>
</evidence>
<dbReference type="PANTHER" id="PTHR43297:SF2">
    <property type="entry name" value="DIPEPTIDE TRANSPORT ATP-BINDING PROTEIN DPPD"/>
    <property type="match status" value="1"/>
</dbReference>
<comment type="caution">
    <text evidence="9">The sequence shown here is derived from an EMBL/GenBank/DDBJ whole genome shotgun (WGS) entry which is preliminary data.</text>
</comment>
<name>A0ABQ6CNP1_9HYPH</name>
<dbReference type="InterPro" id="IPR003593">
    <property type="entry name" value="AAA+_ATPase"/>
</dbReference>
<dbReference type="SUPFAM" id="SSF52540">
    <property type="entry name" value="P-loop containing nucleoside triphosphate hydrolases"/>
    <property type="match status" value="2"/>
</dbReference>
<feature type="domain" description="ABC transporter" evidence="8">
    <location>
        <begin position="284"/>
        <end position="536"/>
    </location>
</feature>
<protein>
    <submittedName>
        <fullName evidence="9">Peptide ABC transporter ATPase</fullName>
    </submittedName>
</protein>
<evidence type="ECO:0000259" key="8">
    <source>
        <dbReference type="PROSITE" id="PS50893"/>
    </source>
</evidence>
<evidence type="ECO:0000256" key="6">
    <source>
        <dbReference type="ARBA" id="ARBA00022840"/>
    </source>
</evidence>